<keyword evidence="2" id="KW-1185">Reference proteome</keyword>
<protein>
    <submittedName>
        <fullName evidence="1">Uncharacterized protein</fullName>
    </submittedName>
</protein>
<dbReference type="EMBL" id="NKUB01000029">
    <property type="protein sequence ID" value="PYD68547.1"/>
    <property type="molecule type" value="Genomic_DNA"/>
</dbReference>
<gene>
    <name evidence="1" type="ORF">CFR76_14575</name>
</gene>
<evidence type="ECO:0000313" key="1">
    <source>
        <dbReference type="EMBL" id="PYD68547.1"/>
    </source>
</evidence>
<comment type="caution">
    <text evidence="1">The sequence shown here is derived from an EMBL/GenBank/DDBJ whole genome shotgun (WGS) entry which is preliminary data.</text>
</comment>
<dbReference type="Proteomes" id="UP000247371">
    <property type="component" value="Unassembled WGS sequence"/>
</dbReference>
<dbReference type="AlphaFoldDB" id="A0A2V4QYK9"/>
<evidence type="ECO:0000313" key="2">
    <source>
        <dbReference type="Proteomes" id="UP000247371"/>
    </source>
</evidence>
<organism evidence="1 2">
    <name type="scientific">Komagataeibacter swingsii</name>
    <dbReference type="NCBI Taxonomy" id="215220"/>
    <lineage>
        <taxon>Bacteria</taxon>
        <taxon>Pseudomonadati</taxon>
        <taxon>Pseudomonadota</taxon>
        <taxon>Alphaproteobacteria</taxon>
        <taxon>Acetobacterales</taxon>
        <taxon>Acetobacteraceae</taxon>
        <taxon>Komagataeibacter</taxon>
    </lineage>
</organism>
<name>A0A2V4QYK9_9PROT</name>
<sequence length="59" mass="6783">MAIDVPENRRQIITCLRNRADIHALVQDDHVAGTYRWRPALAAGRIDMIDHGLQFQFVP</sequence>
<proteinExistence type="predicted"/>
<reference evidence="1 2" key="1">
    <citation type="submission" date="2017-07" db="EMBL/GenBank/DDBJ databases">
        <title>A draft genome sequence of Komagataeibacter swingsii LMG 22125.</title>
        <authorList>
            <person name="Skraban J."/>
            <person name="Cleenwerck I."/>
            <person name="Vandamme P."/>
            <person name="Trcek J."/>
        </authorList>
    </citation>
    <scope>NUCLEOTIDE SEQUENCE [LARGE SCALE GENOMIC DNA]</scope>
    <source>
        <strain evidence="1 2">LMG 22125</strain>
    </source>
</reference>
<accession>A0A2V4QYK9</accession>